<reference evidence="14 15" key="1">
    <citation type="journal article" date="2019" name="New Phytol.">
        <title>Comparative genomics reveals unique wood-decay strategies and fruiting body development in the Schizophyllaceae.</title>
        <authorList>
            <person name="Almasi E."/>
            <person name="Sahu N."/>
            <person name="Krizsan K."/>
            <person name="Balint B."/>
            <person name="Kovacs G.M."/>
            <person name="Kiss B."/>
            <person name="Cseklye J."/>
            <person name="Drula E."/>
            <person name="Henrissat B."/>
            <person name="Nagy I."/>
            <person name="Chovatia M."/>
            <person name="Adam C."/>
            <person name="LaButti K."/>
            <person name="Lipzen A."/>
            <person name="Riley R."/>
            <person name="Grigoriev I.V."/>
            <person name="Nagy L.G."/>
        </authorList>
    </citation>
    <scope>NUCLEOTIDE SEQUENCE [LARGE SCALE GENOMIC DNA]</scope>
    <source>
        <strain evidence="14 15">NL-1724</strain>
    </source>
</reference>
<dbReference type="GO" id="GO:0042393">
    <property type="term" value="F:histone binding"/>
    <property type="evidence" value="ECO:0007669"/>
    <property type="project" value="TreeGrafter"/>
</dbReference>
<comment type="function">
    <text evidence="10">Regulatory subunit of the condensin complex, a complex required for conversion of interphase chromatin into mitotic-like condense chromosomes. The condensin complex probably introduces positive supercoils into relaxed DNA in the presence of type I topoisomerases and converts nicked DNA into positive knotted forms in the presence of type II topoisomerases.</text>
</comment>
<comment type="caution">
    <text evidence="14">The sequence shown here is derived from an EMBL/GenBank/DDBJ whole genome shotgun (WGS) entry which is preliminary data.</text>
</comment>
<evidence type="ECO:0000256" key="3">
    <source>
        <dbReference type="ARBA" id="ARBA00009606"/>
    </source>
</evidence>
<name>A0A550CFB4_9AGAR</name>
<evidence type="ECO:0000256" key="8">
    <source>
        <dbReference type="ARBA" id="ARBA00023242"/>
    </source>
</evidence>
<keyword evidence="6 10" id="KW-0498">Mitosis</keyword>
<feature type="region of interest" description="Disordered" evidence="11">
    <location>
        <begin position="930"/>
        <end position="953"/>
    </location>
</feature>
<dbReference type="InterPro" id="IPR011989">
    <property type="entry name" value="ARM-like"/>
</dbReference>
<comment type="subcellular location">
    <subcellularLocation>
        <location evidence="2">Chromosome</location>
    </subcellularLocation>
    <subcellularLocation>
        <location evidence="1">Nucleus</location>
    </subcellularLocation>
</comment>
<feature type="compositionally biased region" description="Basic and acidic residues" evidence="11">
    <location>
        <begin position="1275"/>
        <end position="1284"/>
    </location>
</feature>
<feature type="compositionally biased region" description="Basic residues" evidence="11">
    <location>
        <begin position="1285"/>
        <end position="1303"/>
    </location>
</feature>
<feature type="region of interest" description="Disordered" evidence="11">
    <location>
        <begin position="470"/>
        <end position="541"/>
    </location>
</feature>
<sequence length="1315" mass="148724">MARPFDLREELQACTQDDYEIEHDRDPDNDLPGYLEAAIERVASNSDEITDPEIFDVYRSVLKYANRVPGHIMTKMVDSICSGLQSDVTVAKADLETQGEDVYLEHRPAIEMYAFLLCWFATIAETIKPIEDEVASAPAPKSKRGRGGKSAATSRTAAKKEGEWSWASQIDNTLRHLIRVLGPSGIQSHRMWPEAKDRDVFINAITRVAWEVAKNETYMRDKDVREHFQKVVIQSVRDHGHGPAAQIHILYNLSNHEHLAERMADLLYMLESDGHTQLTADVLLAISARHFSTEAKDAKIFQVFLVTLSALVPRTLEKNLASVGRLLEEPAYQVRSAVMDILGQIITDVSMKATEDVDQRNKQLRTHYETLLDRALDVSSYVRVRMLGVCSMICKTEGPEPAYYKARTWMLRSAKDALMDSTASVRKAAVQLINTLLVLHPYQDSRHGDELNKEEWMAEYKKWQDKLRGLRPDLNNSTDDASMQVDGEDEDEEEEDDPDESRADEEEPMSMNIDEEEEEPRPPLKKTKKKKPRQSQIDPEVVAAVVNNMTSDEYRHATLEGKRAKEALIFIGLMEEAVPIMESLLGSKSRPEVLEAITFFERATVCGFDTKAGLRKMLHLIWEKDNSTAAPTSVAEASTETIDAKGIRQRLVTCYKTLYFDAQGDSTKECINNITKNLIELTHDGTLAELTSLEELMRVFMAEGLVDDRVIGRLWNVYSATRVLPRQQRRGAIIILGMLATARRGILTDRVDIMLKTGLGQLGKTDLLLARYTCLALQRLNGSAKKVKGSLDDRTLRLPVEHPIFRKLQETIERPCRKVDWFGLAEQIINTVYALSEHPDAFCNDIIKTLTIRAFSKAPAAPPPDESQRDENAMDEDDDGAGLGTQKETSAMQSDTGDAFELSQLLFVVGHVAIRHIAYLEVVEREWKRQKDEKATNDKKKQAQGSRATSKDVDGIDEVTGNAEDEIGDHIANIRERELLYGEESLLGLYGPILHHVCASPHKFKNKTLRAAATLSLAKFLCVSQTFCDTNLTLLLKVLEISRDANIRSNIVVALGDVAVSFNHLIDENNNHLYRGLSDSDLVVKKNTLMVLTHLIHNGMIKVKGQIGEIAKLVGDPEQRIADLAKHFFLQISSKDKTIYNNLQDIISHLSTGPRAVDEETFESTMQYIFQYVNKGAERQADGLVERLCQRFRLTEEPRQWRDIALCLSLVSYRGEKSIKRLIENQGLYRDKLHEPVVYERFVGIVKQVKSSKTTKNEEELAEFEKILEENRLQGEEDRELEKRVKGKKRRVSSTAAKKKPASKKVQMDVVEEEE</sequence>
<dbReference type="Pfam" id="PF20168">
    <property type="entry name" value="PDS5"/>
    <property type="match status" value="1"/>
</dbReference>
<feature type="region of interest" description="Disordered" evidence="11">
    <location>
        <begin position="857"/>
        <end position="895"/>
    </location>
</feature>
<proteinExistence type="inferred from homology"/>
<keyword evidence="9 10" id="KW-0131">Cell cycle</keyword>
<keyword evidence="5 10" id="KW-0132">Cell division</keyword>
<evidence type="ECO:0000256" key="4">
    <source>
        <dbReference type="ARBA" id="ARBA00022454"/>
    </source>
</evidence>
<keyword evidence="7 10" id="KW-0226">DNA condensation</keyword>
<dbReference type="InterPro" id="IPR016024">
    <property type="entry name" value="ARM-type_fold"/>
</dbReference>
<evidence type="ECO:0000256" key="5">
    <source>
        <dbReference type="ARBA" id="ARBA00022618"/>
    </source>
</evidence>
<dbReference type="PANTHER" id="PTHR14222">
    <property type="entry name" value="CONDENSIN"/>
    <property type="match status" value="1"/>
</dbReference>
<feature type="region of interest" description="Disordered" evidence="11">
    <location>
        <begin position="135"/>
        <end position="160"/>
    </location>
</feature>
<dbReference type="STRING" id="97359.A0A550CFB4"/>
<dbReference type="Proteomes" id="UP000320762">
    <property type="component" value="Unassembled WGS sequence"/>
</dbReference>
<dbReference type="GO" id="GO:0005634">
    <property type="term" value="C:nucleus"/>
    <property type="evidence" value="ECO:0007669"/>
    <property type="project" value="UniProtKB-SubCell"/>
</dbReference>
<feature type="compositionally biased region" description="Polar residues" evidence="11">
    <location>
        <begin position="886"/>
        <end position="895"/>
    </location>
</feature>
<dbReference type="EMBL" id="VDMD01000009">
    <property type="protein sequence ID" value="TRM63495.1"/>
    <property type="molecule type" value="Genomic_DNA"/>
</dbReference>
<evidence type="ECO:0000313" key="14">
    <source>
        <dbReference type="EMBL" id="TRM63495.1"/>
    </source>
</evidence>
<dbReference type="GO" id="GO:0000779">
    <property type="term" value="C:condensed chromosome, centromeric region"/>
    <property type="evidence" value="ECO:0007669"/>
    <property type="project" value="TreeGrafter"/>
</dbReference>
<evidence type="ECO:0000256" key="9">
    <source>
        <dbReference type="ARBA" id="ARBA00023306"/>
    </source>
</evidence>
<dbReference type="SUPFAM" id="SSF48371">
    <property type="entry name" value="ARM repeat"/>
    <property type="match status" value="1"/>
</dbReference>
<feature type="domain" description="Condensin complex subunit 1 C-terminal" evidence="12">
    <location>
        <begin position="1047"/>
        <end position="1209"/>
    </location>
</feature>
<feature type="region of interest" description="Disordered" evidence="11">
    <location>
        <begin position="1275"/>
        <end position="1315"/>
    </location>
</feature>
<comment type="similarity">
    <text evidence="3 10">Belongs to the CND1 (condensin subunit 1) family.</text>
</comment>
<accession>A0A550CFB4</accession>
<evidence type="ECO:0000313" key="15">
    <source>
        <dbReference type="Proteomes" id="UP000320762"/>
    </source>
</evidence>
<gene>
    <name evidence="14" type="ORF">BD626DRAFT_494506</name>
</gene>
<evidence type="ECO:0000256" key="11">
    <source>
        <dbReference type="SAM" id="MobiDB-lite"/>
    </source>
</evidence>
<dbReference type="InterPro" id="IPR026971">
    <property type="entry name" value="CND1/NCAPD3"/>
</dbReference>
<evidence type="ECO:0000256" key="6">
    <source>
        <dbReference type="ARBA" id="ARBA00022776"/>
    </source>
</evidence>
<organism evidence="14 15">
    <name type="scientific">Schizophyllum amplum</name>
    <dbReference type="NCBI Taxonomy" id="97359"/>
    <lineage>
        <taxon>Eukaryota</taxon>
        <taxon>Fungi</taxon>
        <taxon>Dikarya</taxon>
        <taxon>Basidiomycota</taxon>
        <taxon>Agaricomycotina</taxon>
        <taxon>Agaricomycetes</taxon>
        <taxon>Agaricomycetidae</taxon>
        <taxon>Agaricales</taxon>
        <taxon>Schizophyllaceae</taxon>
        <taxon>Schizophyllum</taxon>
    </lineage>
</organism>
<feature type="compositionally biased region" description="Acidic residues" evidence="11">
    <location>
        <begin position="486"/>
        <end position="519"/>
    </location>
</feature>
<keyword evidence="15" id="KW-1185">Reference proteome</keyword>
<evidence type="ECO:0000259" key="12">
    <source>
        <dbReference type="Pfam" id="PF12717"/>
    </source>
</evidence>
<dbReference type="InterPro" id="IPR024324">
    <property type="entry name" value="Condensin_cplx_su1_N"/>
</dbReference>
<protein>
    <recommendedName>
        <fullName evidence="10">Condensin complex subunit 1</fullName>
    </recommendedName>
</protein>
<evidence type="ECO:0000256" key="7">
    <source>
        <dbReference type="ARBA" id="ARBA00023067"/>
    </source>
</evidence>
<dbReference type="OrthoDB" id="436262at2759"/>
<feature type="compositionally biased region" description="Basic and acidic residues" evidence="11">
    <location>
        <begin position="930"/>
        <end position="941"/>
    </location>
</feature>
<dbReference type="Gene3D" id="1.25.10.10">
    <property type="entry name" value="Leucine-rich Repeat Variant"/>
    <property type="match status" value="1"/>
</dbReference>
<dbReference type="PANTHER" id="PTHR14222:SF2">
    <property type="entry name" value="CONDENSIN COMPLEX SUBUNIT 1"/>
    <property type="match status" value="1"/>
</dbReference>
<evidence type="ECO:0000256" key="10">
    <source>
        <dbReference type="PIRNR" id="PIRNR017127"/>
    </source>
</evidence>
<evidence type="ECO:0000256" key="2">
    <source>
        <dbReference type="ARBA" id="ARBA00004286"/>
    </source>
</evidence>
<dbReference type="PIRSF" id="PIRSF017127">
    <property type="entry name" value="Condensin_D2"/>
    <property type="match status" value="1"/>
</dbReference>
<evidence type="ECO:0000256" key="1">
    <source>
        <dbReference type="ARBA" id="ARBA00004123"/>
    </source>
</evidence>
<dbReference type="InterPro" id="IPR032682">
    <property type="entry name" value="Cnd1_C"/>
</dbReference>
<keyword evidence="8" id="KW-0539">Nucleus</keyword>
<dbReference type="InterPro" id="IPR007673">
    <property type="entry name" value="Condensin_cplx_su1"/>
</dbReference>
<dbReference type="Pfam" id="PF12922">
    <property type="entry name" value="Cnd1_N"/>
    <property type="match status" value="1"/>
</dbReference>
<dbReference type="GO" id="GO:0000796">
    <property type="term" value="C:condensin complex"/>
    <property type="evidence" value="ECO:0007669"/>
    <property type="project" value="TreeGrafter"/>
</dbReference>
<dbReference type="GO" id="GO:0010032">
    <property type="term" value="P:meiotic chromosome condensation"/>
    <property type="evidence" value="ECO:0007669"/>
    <property type="project" value="TreeGrafter"/>
</dbReference>
<dbReference type="Pfam" id="PF12717">
    <property type="entry name" value="Cnd1"/>
    <property type="match status" value="1"/>
</dbReference>
<evidence type="ECO:0000259" key="13">
    <source>
        <dbReference type="Pfam" id="PF12922"/>
    </source>
</evidence>
<feature type="domain" description="Condensin complex subunit 1 N-terminal" evidence="13">
    <location>
        <begin position="71"/>
        <end position="245"/>
    </location>
</feature>
<feature type="compositionally biased region" description="Basic residues" evidence="11">
    <location>
        <begin position="523"/>
        <end position="533"/>
    </location>
</feature>
<dbReference type="GO" id="GO:0007076">
    <property type="term" value="P:mitotic chromosome condensation"/>
    <property type="evidence" value="ECO:0007669"/>
    <property type="project" value="InterPro"/>
</dbReference>
<keyword evidence="4" id="KW-0158">Chromosome</keyword>
<dbReference type="GO" id="GO:0051301">
    <property type="term" value="P:cell division"/>
    <property type="evidence" value="ECO:0007669"/>
    <property type="project" value="UniProtKB-KW"/>
</dbReference>